<feature type="domain" description="Reverse transcriptase Ty1/copia-type" evidence="3">
    <location>
        <begin position="211"/>
        <end position="281"/>
    </location>
</feature>
<evidence type="ECO:0000313" key="4">
    <source>
        <dbReference type="EMBL" id="TYJ98253.1"/>
    </source>
</evidence>
<name>A0A5D3BG87_CUCMM</name>
<evidence type="ECO:0000256" key="1">
    <source>
        <dbReference type="SAM" id="MobiDB-lite"/>
    </source>
</evidence>
<feature type="signal peptide" evidence="2">
    <location>
        <begin position="1"/>
        <end position="18"/>
    </location>
</feature>
<protein>
    <submittedName>
        <fullName evidence="4">Putative mitochondrial protein</fullName>
    </submittedName>
</protein>
<organism evidence="4 5">
    <name type="scientific">Cucumis melo var. makuwa</name>
    <name type="common">Oriental melon</name>
    <dbReference type="NCBI Taxonomy" id="1194695"/>
    <lineage>
        <taxon>Eukaryota</taxon>
        <taxon>Viridiplantae</taxon>
        <taxon>Streptophyta</taxon>
        <taxon>Embryophyta</taxon>
        <taxon>Tracheophyta</taxon>
        <taxon>Spermatophyta</taxon>
        <taxon>Magnoliopsida</taxon>
        <taxon>eudicotyledons</taxon>
        <taxon>Gunneridae</taxon>
        <taxon>Pentapetalae</taxon>
        <taxon>rosids</taxon>
        <taxon>fabids</taxon>
        <taxon>Cucurbitales</taxon>
        <taxon>Cucurbitaceae</taxon>
        <taxon>Benincaseae</taxon>
        <taxon>Cucumis</taxon>
    </lineage>
</organism>
<proteinExistence type="predicted"/>
<dbReference type="InterPro" id="IPR043502">
    <property type="entry name" value="DNA/RNA_pol_sf"/>
</dbReference>
<dbReference type="InterPro" id="IPR013103">
    <property type="entry name" value="RVT_2"/>
</dbReference>
<gene>
    <name evidence="4" type="ORF">E5676_scaffold2294G00020</name>
</gene>
<comment type="caution">
    <text evidence="4">The sequence shown here is derived from an EMBL/GenBank/DDBJ whole genome shotgun (WGS) entry which is preliminary data.</text>
</comment>
<sequence>MPWSIKTLLFYLFSPNRALLFSAPALTLLHKIGVLRANIVTFLTQYVPSFLLPHALRNFGVKQLLHPSIPSTVFLLLFFRTSLHSKDYMVLFPTTLTLKSLVVCALFSCILMNTLNLNQMPASVVSLAMTQNIKVGAQRGADRREAGRMCEGHMDASDFLIASAIDLSLVRKVGSLHLNQSSVSDDGPESTLDTPPRHSTRIKTHSDGTIECYKARLVAKGYLQEYGIDYEVTFTFVARVTFVRSLLPVVAAKQWPLLQMEVKNAFLNGTLFEEVYMKPPSALPSLNLDFLLALMILHSLLAIHPKMKDLGSLNYFLGLEVSRRSDGYFLSQAKYASNLLARLEITDSNTSSTSLDPNVHLTSYDGVPLEDNYSFTVVLRILRYIKGTLGHGLQFSSQSSLVLSSYFDADWVGDLTNQRSTTGYYFYLGDSLISYHSKKQSVVSRFSTISEYRALADATVELLWLRWLLADMGVPQQGPTFIHCDNCSAIQIAHNDVFHERT</sequence>
<dbReference type="CDD" id="cd09272">
    <property type="entry name" value="RNase_HI_RT_Ty1"/>
    <property type="match status" value="1"/>
</dbReference>
<reference evidence="4 5" key="1">
    <citation type="submission" date="2019-08" db="EMBL/GenBank/DDBJ databases">
        <title>Draft genome sequences of two oriental melons (Cucumis melo L. var makuwa).</title>
        <authorList>
            <person name="Kwon S.-Y."/>
        </authorList>
    </citation>
    <scope>NUCLEOTIDE SEQUENCE [LARGE SCALE GENOMIC DNA]</scope>
    <source>
        <strain evidence="5">cv. Chang Bougi</strain>
        <tissue evidence="4">Leaf</tissue>
    </source>
</reference>
<evidence type="ECO:0000256" key="2">
    <source>
        <dbReference type="SAM" id="SignalP"/>
    </source>
</evidence>
<dbReference type="PANTHER" id="PTHR11439:SF461">
    <property type="entry name" value="OS10G0432200 PROTEIN"/>
    <property type="match status" value="1"/>
</dbReference>
<feature type="domain" description="Reverse transcriptase Ty1/copia-type" evidence="3">
    <location>
        <begin position="300"/>
        <end position="354"/>
    </location>
</feature>
<dbReference type="PANTHER" id="PTHR11439">
    <property type="entry name" value="GAG-POL-RELATED RETROTRANSPOSON"/>
    <property type="match status" value="1"/>
</dbReference>
<evidence type="ECO:0000313" key="5">
    <source>
        <dbReference type="Proteomes" id="UP000321947"/>
    </source>
</evidence>
<feature type="region of interest" description="Disordered" evidence="1">
    <location>
        <begin position="181"/>
        <end position="203"/>
    </location>
</feature>
<dbReference type="AlphaFoldDB" id="A0A5D3BG87"/>
<evidence type="ECO:0000259" key="3">
    <source>
        <dbReference type="Pfam" id="PF07727"/>
    </source>
</evidence>
<dbReference type="EMBL" id="SSTD01018126">
    <property type="protein sequence ID" value="TYJ98253.1"/>
    <property type="molecule type" value="Genomic_DNA"/>
</dbReference>
<accession>A0A5D3BG87</accession>
<keyword evidence="2" id="KW-0732">Signal</keyword>
<dbReference type="SUPFAM" id="SSF56672">
    <property type="entry name" value="DNA/RNA polymerases"/>
    <property type="match status" value="1"/>
</dbReference>
<feature type="chain" id="PRO_5022835032" evidence="2">
    <location>
        <begin position="19"/>
        <end position="502"/>
    </location>
</feature>
<dbReference type="Pfam" id="PF07727">
    <property type="entry name" value="RVT_2"/>
    <property type="match status" value="2"/>
</dbReference>
<dbReference type="Proteomes" id="UP000321947">
    <property type="component" value="Unassembled WGS sequence"/>
</dbReference>